<proteinExistence type="predicted"/>
<comment type="caution">
    <text evidence="1">The sequence shown here is derived from an EMBL/GenBank/DDBJ whole genome shotgun (WGS) entry which is preliminary data.</text>
</comment>
<sequence length="121" mass="13559">MRKVAPRAAGYQGQYLLCESVIEASTPRPRDPTHRTCYQVQAVQAGPLAKMSDRGTTPHCGHIIKPCRKTRRHAGHAVRDQCEMSAYRMGLGLKMRSYSGDARKTAMKKVWADDAPSEQWT</sequence>
<reference evidence="1" key="2">
    <citation type="journal article" date="2024" name="Plant">
        <title>Genomic evolution and insights into agronomic trait innovations of Sesamum species.</title>
        <authorList>
            <person name="Miao H."/>
            <person name="Wang L."/>
            <person name="Qu L."/>
            <person name="Liu H."/>
            <person name="Sun Y."/>
            <person name="Le M."/>
            <person name="Wang Q."/>
            <person name="Wei S."/>
            <person name="Zheng Y."/>
            <person name="Lin W."/>
            <person name="Duan Y."/>
            <person name="Cao H."/>
            <person name="Xiong S."/>
            <person name="Wang X."/>
            <person name="Wei L."/>
            <person name="Li C."/>
            <person name="Ma Q."/>
            <person name="Ju M."/>
            <person name="Zhao R."/>
            <person name="Li G."/>
            <person name="Mu C."/>
            <person name="Tian Q."/>
            <person name="Mei H."/>
            <person name="Zhang T."/>
            <person name="Gao T."/>
            <person name="Zhang H."/>
        </authorList>
    </citation>
    <scope>NUCLEOTIDE SEQUENCE</scope>
    <source>
        <strain evidence="1">KEN1</strain>
    </source>
</reference>
<protein>
    <submittedName>
        <fullName evidence="1">Uncharacterized protein</fullName>
    </submittedName>
</protein>
<organism evidence="1">
    <name type="scientific">Sesamum latifolium</name>
    <dbReference type="NCBI Taxonomy" id="2727402"/>
    <lineage>
        <taxon>Eukaryota</taxon>
        <taxon>Viridiplantae</taxon>
        <taxon>Streptophyta</taxon>
        <taxon>Embryophyta</taxon>
        <taxon>Tracheophyta</taxon>
        <taxon>Spermatophyta</taxon>
        <taxon>Magnoliopsida</taxon>
        <taxon>eudicotyledons</taxon>
        <taxon>Gunneridae</taxon>
        <taxon>Pentapetalae</taxon>
        <taxon>asterids</taxon>
        <taxon>lamiids</taxon>
        <taxon>Lamiales</taxon>
        <taxon>Pedaliaceae</taxon>
        <taxon>Sesamum</taxon>
    </lineage>
</organism>
<evidence type="ECO:0000313" key="1">
    <source>
        <dbReference type="EMBL" id="KAL0428388.1"/>
    </source>
</evidence>
<accession>A0AAW2VGV4</accession>
<reference evidence="1" key="1">
    <citation type="submission" date="2020-06" db="EMBL/GenBank/DDBJ databases">
        <authorList>
            <person name="Li T."/>
            <person name="Hu X."/>
            <person name="Zhang T."/>
            <person name="Song X."/>
            <person name="Zhang H."/>
            <person name="Dai N."/>
            <person name="Sheng W."/>
            <person name="Hou X."/>
            <person name="Wei L."/>
        </authorList>
    </citation>
    <scope>NUCLEOTIDE SEQUENCE</scope>
    <source>
        <strain evidence="1">KEN1</strain>
        <tissue evidence="1">Leaf</tissue>
    </source>
</reference>
<gene>
    <name evidence="1" type="ORF">Slati_3013600</name>
</gene>
<dbReference type="EMBL" id="JACGWN010000010">
    <property type="protein sequence ID" value="KAL0428388.1"/>
    <property type="molecule type" value="Genomic_DNA"/>
</dbReference>
<name>A0AAW2VGV4_9LAMI</name>
<dbReference type="AlphaFoldDB" id="A0AAW2VGV4"/>